<dbReference type="InterPro" id="IPR029058">
    <property type="entry name" value="AB_hydrolase_fold"/>
</dbReference>
<protein>
    <submittedName>
        <fullName evidence="2">Homoserine O-acetyltransferase</fullName>
    </submittedName>
</protein>
<feature type="domain" description="AB hydrolase-1" evidence="1">
    <location>
        <begin position="67"/>
        <end position="307"/>
    </location>
</feature>
<dbReference type="PANTHER" id="PTHR32268">
    <property type="entry name" value="HOMOSERINE O-ACETYLTRANSFERASE"/>
    <property type="match status" value="1"/>
</dbReference>
<reference evidence="2 3" key="1">
    <citation type="submission" date="2012-09" db="EMBL/GenBank/DDBJ databases">
        <title>Genome Sequence of alkane-degrading Bacterium Alcanivorax venustensis ISO4.</title>
        <authorList>
            <person name="Lai Q."/>
            <person name="Shao Z."/>
        </authorList>
    </citation>
    <scope>NUCLEOTIDE SEQUENCE [LARGE SCALE GENOMIC DNA]</scope>
    <source>
        <strain evidence="2 3">ISO4</strain>
    </source>
</reference>
<dbReference type="Pfam" id="PF00561">
    <property type="entry name" value="Abhydrolase_1"/>
    <property type="match status" value="1"/>
</dbReference>
<keyword evidence="3" id="KW-1185">Reference proteome</keyword>
<gene>
    <name evidence="2" type="ORF">ISO4_00197</name>
</gene>
<organism evidence="2 3">
    <name type="scientific">Alloalcanivorax venustensis ISO4</name>
    <dbReference type="NCBI Taxonomy" id="1177184"/>
    <lineage>
        <taxon>Bacteria</taxon>
        <taxon>Pseudomonadati</taxon>
        <taxon>Pseudomonadota</taxon>
        <taxon>Gammaproteobacteria</taxon>
        <taxon>Oceanospirillales</taxon>
        <taxon>Alcanivoracaceae</taxon>
        <taxon>Alloalcanivorax</taxon>
    </lineage>
</organism>
<dbReference type="RefSeq" id="WP_323745312.1">
    <property type="nucleotide sequence ID" value="NZ_ARXR01000001.1"/>
</dbReference>
<comment type="caution">
    <text evidence="2">The sequence shown here is derived from an EMBL/GenBank/DDBJ whole genome shotgun (WGS) entry which is preliminary data.</text>
</comment>
<dbReference type="Proteomes" id="UP000644441">
    <property type="component" value="Unassembled WGS sequence"/>
</dbReference>
<dbReference type="InterPro" id="IPR008220">
    <property type="entry name" value="HAT_MetX-like"/>
</dbReference>
<accession>A0ABS0AE57</accession>
<evidence type="ECO:0000313" key="2">
    <source>
        <dbReference type="EMBL" id="MBF5051595.1"/>
    </source>
</evidence>
<proteinExistence type="predicted"/>
<evidence type="ECO:0000313" key="3">
    <source>
        <dbReference type="Proteomes" id="UP000644441"/>
    </source>
</evidence>
<dbReference type="PIRSF" id="PIRSF000443">
    <property type="entry name" value="Homoser_Ac_trans"/>
    <property type="match status" value="1"/>
</dbReference>
<dbReference type="Gene3D" id="3.40.50.1820">
    <property type="entry name" value="alpha/beta hydrolase"/>
    <property type="match status" value="1"/>
</dbReference>
<dbReference type="EMBL" id="ARXR01000001">
    <property type="protein sequence ID" value="MBF5051595.1"/>
    <property type="molecule type" value="Genomic_DNA"/>
</dbReference>
<dbReference type="SUPFAM" id="SSF53474">
    <property type="entry name" value="alpha/beta-Hydrolases"/>
    <property type="match status" value="1"/>
</dbReference>
<evidence type="ECO:0000259" key="1">
    <source>
        <dbReference type="Pfam" id="PF00561"/>
    </source>
</evidence>
<name>A0ABS0AE57_9GAMM</name>
<dbReference type="InterPro" id="IPR000073">
    <property type="entry name" value="AB_hydrolase_1"/>
</dbReference>
<dbReference type="PANTHER" id="PTHR32268:SF15">
    <property type="entry name" value="HOMOSERINE ACETYLTRANSFERASE FAMILY PROTEIN (AFU_ORTHOLOGUE AFUA_1G15350)"/>
    <property type="match status" value="1"/>
</dbReference>
<sequence>MVQKQGFSREIRLGDLPLKEGGVLRDAVLTGYQIGALNARRDNLVIVPCYYGGTYEGSLPLVGAGGPLAGGDYCVVLFDMFGNGRASSPSRCHPSQAGHRFPAVTLDDNVEAQRRALQAWFGDVDIALATGWSMGGMQSYLWAARHPRRVQRLLPVCATARCWPHNRVFLDGVRSALMADPVYNGGDYQRAPEAGLKAFARVYAGWAYSQAFFRQGLYRNLGFADIDALLRFWEQDHLAQDANDLLAVMHAWESADPGDSALGAISARTLVMPSRTDLYFTVEDARHEAGLIAGARVEVLDSDYGHAAGAPGREPVAMAQWWRAMAGLLAAP</sequence>